<dbReference type="InterPro" id="IPR021325">
    <property type="entry name" value="CCB2/CCB4"/>
</dbReference>
<organism evidence="1 2">
    <name type="scientific">Dillenia turbinata</name>
    <dbReference type="NCBI Taxonomy" id="194707"/>
    <lineage>
        <taxon>Eukaryota</taxon>
        <taxon>Viridiplantae</taxon>
        <taxon>Streptophyta</taxon>
        <taxon>Embryophyta</taxon>
        <taxon>Tracheophyta</taxon>
        <taxon>Spermatophyta</taxon>
        <taxon>Magnoliopsida</taxon>
        <taxon>eudicotyledons</taxon>
        <taxon>Gunneridae</taxon>
        <taxon>Pentapetalae</taxon>
        <taxon>Dilleniales</taxon>
        <taxon>Dilleniaceae</taxon>
        <taxon>Dillenia</taxon>
    </lineage>
</organism>
<dbReference type="AlphaFoldDB" id="A0AAN8US20"/>
<feature type="non-terminal residue" evidence="1">
    <location>
        <position position="1"/>
    </location>
</feature>
<dbReference type="PANTHER" id="PTHR34943">
    <property type="match status" value="1"/>
</dbReference>
<comment type="caution">
    <text evidence="1">The sequence shown here is derived from an EMBL/GenBank/DDBJ whole genome shotgun (WGS) entry which is preliminary data.</text>
</comment>
<accession>A0AAN8US20</accession>
<dbReference type="Proteomes" id="UP001370490">
    <property type="component" value="Unassembled WGS sequence"/>
</dbReference>
<dbReference type="InterPro" id="IPR044705">
    <property type="entry name" value="CCB4"/>
</dbReference>
<proteinExistence type="predicted"/>
<gene>
    <name evidence="1" type="ORF">RJ641_012610</name>
</gene>
<evidence type="ECO:0000313" key="2">
    <source>
        <dbReference type="Proteomes" id="UP001370490"/>
    </source>
</evidence>
<evidence type="ECO:0000313" key="1">
    <source>
        <dbReference type="EMBL" id="KAK6922103.1"/>
    </source>
</evidence>
<protein>
    <submittedName>
        <fullName evidence="1">Cofactor assembly of complex C subunit B, CCB2/CCB4</fullName>
    </submittedName>
</protein>
<dbReference type="Pfam" id="PF11152">
    <property type="entry name" value="CCB2_CCB4"/>
    <property type="match status" value="1"/>
</dbReference>
<dbReference type="GO" id="GO:0009507">
    <property type="term" value="C:chloroplast"/>
    <property type="evidence" value="ECO:0007669"/>
    <property type="project" value="TreeGrafter"/>
</dbReference>
<dbReference type="EMBL" id="JBAMMX010000019">
    <property type="protein sequence ID" value="KAK6922103.1"/>
    <property type="molecule type" value="Genomic_DNA"/>
</dbReference>
<sequence>GRNYRGPKPKKDWIADLVSRNDDAVRSLPIYVGGVSLLAVLFNRTISGIAPVADASSVWRRVGVVKEWMYWSKKMTSLKFTWHRLTVKSRFTDAQFGCYQYLTGPVWLSVRPKSISKVDPQGVECQKIYSHLPDTVTSELLWAWKCLSVVTCCRYLVIICNSLCILQIGMAAESSTDIGKAAAVDTDKLMQGSLYKGVMKSGARKHCHEKFFWELSSQFNIPSFCNSPEETILTSVPHSVQKATWPTYPYILGGLGCHFCPQIHRRSSCSLWETKELPLLVVTQLGGSQLLTRFISLLFASNYNGMQVDSCMDHICWRKVGCYAVKICRPSTACAFKTRNSELWVSLKAVCSRIDERLIFAKIGENGLAKLGLRGREHLVTTM</sequence>
<reference evidence="1 2" key="1">
    <citation type="submission" date="2023-12" db="EMBL/GenBank/DDBJ databases">
        <title>A high-quality genome assembly for Dillenia turbinata (Dilleniales).</title>
        <authorList>
            <person name="Chanderbali A."/>
        </authorList>
    </citation>
    <scope>NUCLEOTIDE SEQUENCE [LARGE SCALE GENOMIC DNA]</scope>
    <source>
        <strain evidence="1">LSX21</strain>
        <tissue evidence="1">Leaf</tissue>
    </source>
</reference>
<dbReference type="GO" id="GO:0010190">
    <property type="term" value="P:cytochrome b6f complex assembly"/>
    <property type="evidence" value="ECO:0007669"/>
    <property type="project" value="TreeGrafter"/>
</dbReference>
<dbReference type="PANTHER" id="PTHR34943:SF2">
    <property type="entry name" value="PROTEIN COFACTOR ASSEMBLY OF COMPLEX C SUBUNIT B CCB4, CHLOROPLASTIC"/>
    <property type="match status" value="1"/>
</dbReference>
<name>A0AAN8US20_9MAGN</name>
<keyword evidence="2" id="KW-1185">Reference proteome</keyword>